<evidence type="ECO:0000259" key="4">
    <source>
        <dbReference type="Pfam" id="PF20990"/>
    </source>
</evidence>
<comment type="caution">
    <text evidence="5">The sequence shown here is derived from an EMBL/GenBank/DDBJ whole genome shotgun (WGS) entry which is preliminary data.</text>
</comment>
<dbReference type="Pfam" id="PF09972">
    <property type="entry name" value="DUF2207"/>
    <property type="match status" value="1"/>
</dbReference>
<dbReference type="InterPro" id="IPR048389">
    <property type="entry name" value="YciQ-like_C"/>
</dbReference>
<dbReference type="Proteomes" id="UP000707477">
    <property type="component" value="Unassembled WGS sequence"/>
</dbReference>
<keyword evidence="1" id="KW-1133">Transmembrane helix</keyword>
<accession>A0ABX1LAR9</accession>
<evidence type="ECO:0000313" key="6">
    <source>
        <dbReference type="Proteomes" id="UP000707477"/>
    </source>
</evidence>
<name>A0ABX1LAR9_9LACO</name>
<feature type="domain" description="Predicted membrane protein YciQ-like C-terminal" evidence="4">
    <location>
        <begin position="300"/>
        <end position="529"/>
    </location>
</feature>
<feature type="transmembrane region" description="Helical" evidence="1">
    <location>
        <begin position="264"/>
        <end position="284"/>
    </location>
</feature>
<keyword evidence="1" id="KW-0812">Transmembrane</keyword>
<dbReference type="EMBL" id="JAAVSD010000023">
    <property type="protein sequence ID" value="NLR30185.1"/>
    <property type="molecule type" value="Genomic_DNA"/>
</dbReference>
<reference evidence="5 6" key="1">
    <citation type="submission" date="2020-03" db="EMBL/GenBank/DDBJ databases">
        <authorList>
            <person name="Zhang Z."/>
            <person name="Guo Z."/>
            <person name="Hou Q."/>
            <person name="Shen X."/>
        </authorList>
    </citation>
    <scope>NUCLEOTIDE SEQUENCE [LARGE SCALE GENOMIC DNA]</scope>
    <source>
        <strain evidence="5 6">HBUAS51329</strain>
    </source>
</reference>
<feature type="transmembrane region" description="Helical" evidence="1">
    <location>
        <begin position="446"/>
        <end position="465"/>
    </location>
</feature>
<protein>
    <submittedName>
        <fullName evidence="5">DUF2207 domain-containing protein</fullName>
    </submittedName>
</protein>
<dbReference type="InterPro" id="IPR018702">
    <property type="entry name" value="DUF2207"/>
</dbReference>
<keyword evidence="1" id="KW-0472">Membrane</keyword>
<evidence type="ECO:0000259" key="3">
    <source>
        <dbReference type="Pfam" id="PF09972"/>
    </source>
</evidence>
<feature type="signal peptide" evidence="2">
    <location>
        <begin position="1"/>
        <end position="28"/>
    </location>
</feature>
<dbReference type="Pfam" id="PF20990">
    <property type="entry name" value="DUF2207_C"/>
    <property type="match status" value="1"/>
</dbReference>
<evidence type="ECO:0000256" key="1">
    <source>
        <dbReference type="SAM" id="Phobius"/>
    </source>
</evidence>
<proteinExistence type="predicted"/>
<evidence type="ECO:0000313" key="5">
    <source>
        <dbReference type="EMBL" id="NLR30185.1"/>
    </source>
</evidence>
<dbReference type="RefSeq" id="WP_168850507.1">
    <property type="nucleotide sequence ID" value="NZ_JAAVSD010000023.1"/>
</dbReference>
<evidence type="ECO:0000256" key="2">
    <source>
        <dbReference type="SAM" id="SignalP"/>
    </source>
</evidence>
<organism evidence="5 6">
    <name type="scientific">Levilactobacillus tujiorum</name>
    <dbReference type="NCBI Taxonomy" id="2912243"/>
    <lineage>
        <taxon>Bacteria</taxon>
        <taxon>Bacillati</taxon>
        <taxon>Bacillota</taxon>
        <taxon>Bacilli</taxon>
        <taxon>Lactobacillales</taxon>
        <taxon>Lactobacillaceae</taxon>
        <taxon>Levilactobacillus</taxon>
    </lineage>
</organism>
<feature type="chain" id="PRO_5045696698" evidence="2">
    <location>
        <begin position="29"/>
        <end position="603"/>
    </location>
</feature>
<feature type="domain" description="DUF2207" evidence="3">
    <location>
        <begin position="37"/>
        <end position="220"/>
    </location>
</feature>
<keyword evidence="6" id="KW-1185">Reference proteome</keyword>
<keyword evidence="2" id="KW-0732">Signal</keyword>
<gene>
    <name evidence="5" type="ORF">HEQ44_08295</name>
</gene>
<feature type="transmembrane region" description="Helical" evidence="1">
    <location>
        <begin position="421"/>
        <end position="440"/>
    </location>
</feature>
<sequence>MKGRWVKWGMLGLVALGLSLVGQTKANASAPYTLQPLRVTANILRDGDADVMETMTYHFNQDEAGVYNTVGRKGLQKVQLKGVTLRLNHGPEVMVRAAANRAPRTYQLTTTKRMLKVKVQQRVVVGDQLHVTYHYRLRGLVKNYRDTAELNWQIVNDQWAVPLQGVRLRVQLPANHVTGLQAWTHGSTLGVTQVNSQAGRVTMTIATNPANSAISSRMLFPTWVTATNPNRSRQPRKQLVQRQEAKLAAASQAQQRQRKMRQLIGYWGIAAVIVALLVSAGGWLSRHPANRYQQPEPLHHFFEVPQVSPGLAESLADMRWPSTDALTGDIMAAASRHEITIVPEAATVRITKTGAVTNAFLQHAFTELGQHESFTMAELEAFSQADEHGAVGQWFQEWQDGINAAAKDYQDATNITYHQRLWWAALGLTGAVTVWLLFALVISQALLIKTLVLSGLLLGLVWGYLWRHTKVTYYNARGLQAANELRGFRQMLKDIGHFNTAKLGDLILWEQILPYATAFGLTKQVTDQLVIDFGQNQVNTALAAAYPLYFGGHFNQPLAGMIGVGVTSSVMASAPANASVAGHSGSFISGGSGGVGGFGGGVF</sequence>